<proteinExistence type="inferred from homology"/>
<comment type="catalytic activity">
    <reaction evidence="3">
        <text>(R)-glycerate + NADP(+) = 3-hydroxypyruvate + NADPH + H(+)</text>
        <dbReference type="Rhea" id="RHEA:18657"/>
        <dbReference type="ChEBI" id="CHEBI:15378"/>
        <dbReference type="ChEBI" id="CHEBI:16659"/>
        <dbReference type="ChEBI" id="CHEBI:17180"/>
        <dbReference type="ChEBI" id="CHEBI:57783"/>
        <dbReference type="ChEBI" id="CHEBI:58349"/>
        <dbReference type="EC" id="1.1.1.81"/>
    </reaction>
</comment>
<dbReference type="GO" id="GO:0016618">
    <property type="term" value="F:hydroxypyruvate reductase [NAD(P)H] activity"/>
    <property type="evidence" value="ECO:0007669"/>
    <property type="project" value="UniProtKB-EC"/>
</dbReference>
<dbReference type="SUPFAM" id="SSF51735">
    <property type="entry name" value="NAD(P)-binding Rossmann-fold domains"/>
    <property type="match status" value="1"/>
</dbReference>
<organism evidence="12 13">
    <name type="scientific">Marinococcus luteus</name>
    <dbReference type="NCBI Taxonomy" id="1122204"/>
    <lineage>
        <taxon>Bacteria</taxon>
        <taxon>Bacillati</taxon>
        <taxon>Bacillota</taxon>
        <taxon>Bacilli</taxon>
        <taxon>Bacillales</taxon>
        <taxon>Bacillaceae</taxon>
        <taxon>Marinococcus</taxon>
    </lineage>
</organism>
<dbReference type="GO" id="GO:0051287">
    <property type="term" value="F:NAD binding"/>
    <property type="evidence" value="ECO:0007669"/>
    <property type="project" value="InterPro"/>
</dbReference>
<dbReference type="STRING" id="1122204.SAMN05421781_1983"/>
<keyword evidence="13" id="KW-1185">Reference proteome</keyword>
<dbReference type="SUPFAM" id="SSF52283">
    <property type="entry name" value="Formate/glycerate dehydrogenase catalytic domain-like"/>
    <property type="match status" value="1"/>
</dbReference>
<dbReference type="InterPro" id="IPR036291">
    <property type="entry name" value="NAD(P)-bd_dom_sf"/>
</dbReference>
<dbReference type="PANTHER" id="PTHR10996">
    <property type="entry name" value="2-HYDROXYACID DEHYDROGENASE-RELATED"/>
    <property type="match status" value="1"/>
</dbReference>
<dbReference type="InterPro" id="IPR029752">
    <property type="entry name" value="D-isomer_DH_CS1"/>
</dbReference>
<comment type="catalytic activity">
    <reaction evidence="2">
        <text>(R)-glycerate + NAD(+) = 3-hydroxypyruvate + NADH + H(+)</text>
        <dbReference type="Rhea" id="RHEA:17905"/>
        <dbReference type="ChEBI" id="CHEBI:15378"/>
        <dbReference type="ChEBI" id="CHEBI:16659"/>
        <dbReference type="ChEBI" id="CHEBI:17180"/>
        <dbReference type="ChEBI" id="CHEBI:57540"/>
        <dbReference type="ChEBI" id="CHEBI:57945"/>
        <dbReference type="EC" id="1.1.1.81"/>
    </reaction>
</comment>
<evidence type="ECO:0000256" key="9">
    <source>
        <dbReference type="RuleBase" id="RU003719"/>
    </source>
</evidence>
<dbReference type="PROSITE" id="PS00065">
    <property type="entry name" value="D_2_HYDROXYACID_DH_1"/>
    <property type="match status" value="1"/>
</dbReference>
<keyword evidence="1 9" id="KW-0560">Oxidoreductase</keyword>
<dbReference type="Pfam" id="PF00389">
    <property type="entry name" value="2-Hacid_dh"/>
    <property type="match status" value="1"/>
</dbReference>
<comment type="similarity">
    <text evidence="5">Belongs to the D-isomer specific 2-hydroxyacid dehydrogenase family. GhrB subfamily.</text>
</comment>
<dbReference type="EMBL" id="FNNC01000004">
    <property type="protein sequence ID" value="SDW64856.1"/>
    <property type="molecule type" value="Genomic_DNA"/>
</dbReference>
<evidence type="ECO:0000256" key="5">
    <source>
        <dbReference type="ARBA" id="ARBA00061278"/>
    </source>
</evidence>
<dbReference type="OrthoDB" id="9805416at2"/>
<dbReference type="CDD" id="cd05301">
    <property type="entry name" value="GDH"/>
    <property type="match status" value="1"/>
</dbReference>
<feature type="domain" description="D-isomer specific 2-hydroxyacid dehydrogenase NAD-binding" evidence="11">
    <location>
        <begin position="110"/>
        <end position="288"/>
    </location>
</feature>
<dbReference type="RefSeq" id="WP_091614433.1">
    <property type="nucleotide sequence ID" value="NZ_FNNC01000004.1"/>
</dbReference>
<dbReference type="Gene3D" id="3.40.50.720">
    <property type="entry name" value="NAD(P)-binding Rossmann-like Domain"/>
    <property type="match status" value="2"/>
</dbReference>
<comment type="catalytic activity">
    <reaction evidence="4">
        <text>glycolate + NADP(+) = glyoxylate + NADPH + H(+)</text>
        <dbReference type="Rhea" id="RHEA:10992"/>
        <dbReference type="ChEBI" id="CHEBI:15378"/>
        <dbReference type="ChEBI" id="CHEBI:29805"/>
        <dbReference type="ChEBI" id="CHEBI:36655"/>
        <dbReference type="ChEBI" id="CHEBI:57783"/>
        <dbReference type="ChEBI" id="CHEBI:58349"/>
        <dbReference type="EC" id="1.1.1.79"/>
    </reaction>
</comment>
<reference evidence="12 13" key="1">
    <citation type="submission" date="2016-10" db="EMBL/GenBank/DDBJ databases">
        <authorList>
            <person name="de Groot N.N."/>
        </authorList>
    </citation>
    <scope>NUCLEOTIDE SEQUENCE [LARGE SCALE GENOMIC DNA]</scope>
    <source>
        <strain evidence="12 13">DSM 23126</strain>
    </source>
</reference>
<protein>
    <recommendedName>
        <fullName evidence="8">Glyoxylate/hydroxypyruvate reductase B</fullName>
        <ecNumber evidence="6">1.1.1.79</ecNumber>
        <ecNumber evidence="7">1.1.1.81</ecNumber>
    </recommendedName>
</protein>
<dbReference type="PANTHER" id="PTHR10996:SF283">
    <property type="entry name" value="GLYOXYLATE_HYDROXYPYRUVATE REDUCTASE B"/>
    <property type="match status" value="1"/>
</dbReference>
<dbReference type="GO" id="GO:0030267">
    <property type="term" value="F:glyoxylate reductase (NADPH) activity"/>
    <property type="evidence" value="ECO:0007669"/>
    <property type="project" value="UniProtKB-EC"/>
</dbReference>
<evidence type="ECO:0000256" key="8">
    <source>
        <dbReference type="ARBA" id="ARBA00073362"/>
    </source>
</evidence>
<dbReference type="EC" id="1.1.1.81" evidence="7"/>
<name>A0A1H2V916_9BACI</name>
<evidence type="ECO:0000256" key="6">
    <source>
        <dbReference type="ARBA" id="ARBA00066661"/>
    </source>
</evidence>
<gene>
    <name evidence="12" type="ORF">SAMN05421781_1983</name>
</gene>
<evidence type="ECO:0000259" key="11">
    <source>
        <dbReference type="Pfam" id="PF02826"/>
    </source>
</evidence>
<dbReference type="GO" id="GO:0005829">
    <property type="term" value="C:cytosol"/>
    <property type="evidence" value="ECO:0007669"/>
    <property type="project" value="TreeGrafter"/>
</dbReference>
<dbReference type="FunFam" id="3.40.50.720:FF:000026">
    <property type="entry name" value="Glyoxylate/hydroxypyruvate reductase B"/>
    <property type="match status" value="1"/>
</dbReference>
<evidence type="ECO:0000259" key="10">
    <source>
        <dbReference type="Pfam" id="PF00389"/>
    </source>
</evidence>
<dbReference type="InterPro" id="IPR006140">
    <property type="entry name" value="D-isomer_DH_NAD-bd"/>
</dbReference>
<evidence type="ECO:0000256" key="7">
    <source>
        <dbReference type="ARBA" id="ARBA00066674"/>
    </source>
</evidence>
<evidence type="ECO:0000256" key="2">
    <source>
        <dbReference type="ARBA" id="ARBA00051801"/>
    </source>
</evidence>
<sequence>MTKPHVFITRPMPHWLTEKLEQEATLDVWNKNEAVPEEELVRRTAEADGLFCTVSEPVTRNVIEQAPRLKIIATMAVGYNNIDLEAAEEKGVKVAHTPGVLTETTADLTFALLMAAARRLPEAMDTIRKNEWGSWAPFAFTGQDIYGATLGIIGMGRIGEAVAKRAGGFDMNILYHNRSRKREAEERTGAVYAELDELLEQADFICVLAPATPETEKLINAEAFRKMKKTAVFINTSRGTTVDEKALVNALREGEIFSAGLDVFENEPIGADHPLLSLSNVVALPHIGSASEKTRRQMADMTADHILQGLHGLSLTHEAPGK</sequence>
<dbReference type="AlphaFoldDB" id="A0A1H2V916"/>
<accession>A0A1H2V916</accession>
<evidence type="ECO:0000313" key="13">
    <source>
        <dbReference type="Proteomes" id="UP000199488"/>
    </source>
</evidence>
<evidence type="ECO:0000256" key="1">
    <source>
        <dbReference type="ARBA" id="ARBA00023002"/>
    </source>
</evidence>
<evidence type="ECO:0000313" key="12">
    <source>
        <dbReference type="EMBL" id="SDW64856.1"/>
    </source>
</evidence>
<dbReference type="Pfam" id="PF02826">
    <property type="entry name" value="2-Hacid_dh_C"/>
    <property type="match status" value="1"/>
</dbReference>
<evidence type="ECO:0000256" key="3">
    <source>
        <dbReference type="ARBA" id="ARBA00052239"/>
    </source>
</evidence>
<dbReference type="InterPro" id="IPR050223">
    <property type="entry name" value="D-isomer_2-hydroxyacid_DH"/>
</dbReference>
<dbReference type="Proteomes" id="UP000199488">
    <property type="component" value="Unassembled WGS sequence"/>
</dbReference>
<feature type="domain" description="D-isomer specific 2-hydroxyacid dehydrogenase catalytic" evidence="10">
    <location>
        <begin position="8"/>
        <end position="317"/>
    </location>
</feature>
<dbReference type="InterPro" id="IPR006139">
    <property type="entry name" value="D-isomer_2_OHA_DH_cat_dom"/>
</dbReference>
<dbReference type="EC" id="1.1.1.79" evidence="6"/>
<evidence type="ECO:0000256" key="4">
    <source>
        <dbReference type="ARBA" id="ARBA00052769"/>
    </source>
</evidence>